<reference evidence="3" key="1">
    <citation type="submission" date="2020-05" db="EMBL/GenBank/DDBJ databases">
        <authorList>
            <person name="Chiriac C."/>
            <person name="Salcher M."/>
            <person name="Ghai R."/>
            <person name="Kavagutti S V."/>
        </authorList>
    </citation>
    <scope>NUCLEOTIDE SEQUENCE</scope>
</reference>
<dbReference type="EMBL" id="CAFBNC010000164">
    <property type="protein sequence ID" value="CAB4955725.1"/>
    <property type="molecule type" value="Genomic_DNA"/>
</dbReference>
<dbReference type="Gene3D" id="3.40.50.150">
    <property type="entry name" value="Vaccinia Virus protein VP39"/>
    <property type="match status" value="1"/>
</dbReference>
<protein>
    <submittedName>
        <fullName evidence="3">Unannotated protein</fullName>
    </submittedName>
</protein>
<feature type="region of interest" description="Disordered" evidence="1">
    <location>
        <begin position="539"/>
        <end position="586"/>
    </location>
</feature>
<dbReference type="InterPro" id="IPR029063">
    <property type="entry name" value="SAM-dependent_MTases_sf"/>
</dbReference>
<dbReference type="GO" id="GO:0003677">
    <property type="term" value="F:DNA binding"/>
    <property type="evidence" value="ECO:0007669"/>
    <property type="project" value="InterPro"/>
</dbReference>
<proteinExistence type="predicted"/>
<dbReference type="AlphaFoldDB" id="A0A6J7KJW7"/>
<organism evidence="3">
    <name type="scientific">freshwater metagenome</name>
    <dbReference type="NCBI Taxonomy" id="449393"/>
    <lineage>
        <taxon>unclassified sequences</taxon>
        <taxon>metagenomes</taxon>
        <taxon>ecological metagenomes</taxon>
    </lineage>
</organism>
<evidence type="ECO:0000259" key="2">
    <source>
        <dbReference type="Pfam" id="PF02384"/>
    </source>
</evidence>
<sequence length="685" mass="75653">MWQAIHMTIGSLATAARNHGAAPITIDEFAVIVDTTPAALRGRRDRDENFPAPINTNATPLTYLLRDLFEWWRRSTRNTTPRTVNRRALAEWTFNAAFEQCSARHGAEATHRLVAGASLILLERRHLITRTPADERLGLLRAHVATVRSSIRRNAIDRASFRADPIPATDGPFLASLLNWSGETGRSSGRDDTDVDDVGTPLIPDDSAEAAELIERLDALRHDYMMATSEPPKPGLSRFHAFIEAIEPFIQGIARDTATRSSRTEAGLTRLMVAMADPQPGDVVVDLACGQGSTFIEADRVVRDTRPGSQVIGCIGRESDASTWTVAKVRLGLRGIPHDLGAPGDDGLKCDFTQGPNQLFITEPGVRPSKLKLWMQRHRDLLLPGGTALLAVPANIVFSTKRDSSRSWLALQSSVDAAVFTPTDSAVLVLRPDAGEWKSLVQIHRMSAVMAERRYWEQHPELLDGEQRPPLPLAVVDPAIEPFMPAQIERATTVVGRFAVVDRNGRKPVEGDEDFVQWRPIRSLTLEALGRPRFGDCTAIKDAVPEPEPEPTAPAPRSNVSEIASPEEPRRGSALGGSQRRSRSFAALRDAERVDNLPEEAIARRAQELENDALKAVQLLRWLIDPATFNERSTRPPTQFLSPKVNGALEELGTEEMRRALRRLELRLLGEETRGRKSPEGTKPE</sequence>
<name>A0A6J7KJW7_9ZZZZ</name>
<evidence type="ECO:0000313" key="3">
    <source>
        <dbReference type="EMBL" id="CAB4955725.1"/>
    </source>
</evidence>
<dbReference type="Pfam" id="PF02384">
    <property type="entry name" value="N6_Mtase"/>
    <property type="match status" value="1"/>
</dbReference>
<accession>A0A6J7KJW7</accession>
<evidence type="ECO:0000256" key="1">
    <source>
        <dbReference type="SAM" id="MobiDB-lite"/>
    </source>
</evidence>
<dbReference type="GO" id="GO:0008170">
    <property type="term" value="F:N-methyltransferase activity"/>
    <property type="evidence" value="ECO:0007669"/>
    <property type="project" value="InterPro"/>
</dbReference>
<dbReference type="InterPro" id="IPR003356">
    <property type="entry name" value="DNA_methylase_A-5"/>
</dbReference>
<gene>
    <name evidence="3" type="ORF">UFOPK3733_02147</name>
</gene>
<feature type="domain" description="DNA methylase adenine-specific" evidence="2">
    <location>
        <begin position="245"/>
        <end position="351"/>
    </location>
</feature>
<dbReference type="SUPFAM" id="SSF53335">
    <property type="entry name" value="S-adenosyl-L-methionine-dependent methyltransferases"/>
    <property type="match status" value="1"/>
</dbReference>